<comment type="similarity">
    <text evidence="2">Belongs to the GSP F family.</text>
</comment>
<proteinExistence type="inferred from homology"/>
<evidence type="ECO:0000256" key="5">
    <source>
        <dbReference type="ARBA" id="ARBA00022989"/>
    </source>
</evidence>
<dbReference type="Proteomes" id="UP001596024">
    <property type="component" value="Unassembled WGS sequence"/>
</dbReference>
<name>A0ABV9NDP4_9PROT</name>
<sequence length="392" mass="40667">MRLAYEAIDSTGRRRKGELDAEDPDAAREMLAERGLGVLSIKPLHETRGTGPGGEELSHLAADLARLSRAGIPLAFGMRTLAQGRTRQSRAALEAAAARLEAGSAIGTAIRESFGERAQVLAAMAEAGEATGQLAICLDLAARYHASRAEFRRKLVSAAVYPAIVLALTAASLGVFFLLVLPRIEMALADAPSLPALTAGLLAFGRVMNEWGGLIVALLLAIPLVLIVLPRLRSAALDRLDRALLGPAGLGIVRDSMASAFCSTFAVMLSSGIAVPSALASAARAVPSPAFRASIDEVIPAVRDGESLADAFAAIAFMPAAVVRLARLAEESGRLADCMSEAGTLLDRRARERAELVGSLAPTGFLLFAGLVIGTVVAAIFLGLGAIADFGL</sequence>
<comment type="subcellular location">
    <subcellularLocation>
        <location evidence="1">Cell membrane</location>
        <topology evidence="1">Multi-pass membrane protein</topology>
    </subcellularLocation>
</comment>
<evidence type="ECO:0000256" key="4">
    <source>
        <dbReference type="ARBA" id="ARBA00022692"/>
    </source>
</evidence>
<keyword evidence="6 7" id="KW-0472">Membrane</keyword>
<feature type="transmembrane region" description="Helical" evidence="7">
    <location>
        <begin position="158"/>
        <end position="181"/>
    </location>
</feature>
<evidence type="ECO:0000313" key="9">
    <source>
        <dbReference type="EMBL" id="MFC4726502.1"/>
    </source>
</evidence>
<protein>
    <submittedName>
        <fullName evidence="9">Type II secretion system F family protein</fullName>
    </submittedName>
</protein>
<dbReference type="PANTHER" id="PTHR30012">
    <property type="entry name" value="GENERAL SECRETION PATHWAY PROTEIN"/>
    <property type="match status" value="1"/>
</dbReference>
<keyword evidence="5 7" id="KW-1133">Transmembrane helix</keyword>
<feature type="transmembrane region" description="Helical" evidence="7">
    <location>
        <begin position="356"/>
        <end position="388"/>
    </location>
</feature>
<organism evidence="9 10">
    <name type="scientific">Glycocaulis abyssi</name>
    <dbReference type="NCBI Taxonomy" id="1433403"/>
    <lineage>
        <taxon>Bacteria</taxon>
        <taxon>Pseudomonadati</taxon>
        <taxon>Pseudomonadota</taxon>
        <taxon>Alphaproteobacteria</taxon>
        <taxon>Maricaulales</taxon>
        <taxon>Maricaulaceae</taxon>
        <taxon>Glycocaulis</taxon>
    </lineage>
</organism>
<dbReference type="InterPro" id="IPR003004">
    <property type="entry name" value="GspF/PilC"/>
</dbReference>
<evidence type="ECO:0000313" key="10">
    <source>
        <dbReference type="Proteomes" id="UP001596024"/>
    </source>
</evidence>
<evidence type="ECO:0000256" key="2">
    <source>
        <dbReference type="ARBA" id="ARBA00005745"/>
    </source>
</evidence>
<feature type="transmembrane region" description="Helical" evidence="7">
    <location>
        <begin position="211"/>
        <end position="229"/>
    </location>
</feature>
<dbReference type="EMBL" id="JBHSGQ010000016">
    <property type="protein sequence ID" value="MFC4726502.1"/>
    <property type="molecule type" value="Genomic_DNA"/>
</dbReference>
<feature type="domain" description="Type II secretion system protein GspF" evidence="8">
    <location>
        <begin position="261"/>
        <end position="382"/>
    </location>
</feature>
<evidence type="ECO:0000256" key="3">
    <source>
        <dbReference type="ARBA" id="ARBA00022475"/>
    </source>
</evidence>
<dbReference type="PANTHER" id="PTHR30012:SF0">
    <property type="entry name" value="TYPE II SECRETION SYSTEM PROTEIN F-RELATED"/>
    <property type="match status" value="1"/>
</dbReference>
<keyword evidence="10" id="KW-1185">Reference proteome</keyword>
<evidence type="ECO:0000259" key="8">
    <source>
        <dbReference type="Pfam" id="PF00482"/>
    </source>
</evidence>
<keyword evidence="3" id="KW-1003">Cell membrane</keyword>
<keyword evidence="4 7" id="KW-0812">Transmembrane</keyword>
<dbReference type="InterPro" id="IPR042094">
    <property type="entry name" value="T2SS_GspF_sf"/>
</dbReference>
<dbReference type="InterPro" id="IPR018076">
    <property type="entry name" value="T2SS_GspF_dom"/>
</dbReference>
<evidence type="ECO:0000256" key="7">
    <source>
        <dbReference type="SAM" id="Phobius"/>
    </source>
</evidence>
<reference evidence="10" key="1">
    <citation type="journal article" date="2019" name="Int. J. Syst. Evol. Microbiol.">
        <title>The Global Catalogue of Microorganisms (GCM) 10K type strain sequencing project: providing services to taxonomists for standard genome sequencing and annotation.</title>
        <authorList>
            <consortium name="The Broad Institute Genomics Platform"/>
            <consortium name="The Broad Institute Genome Sequencing Center for Infectious Disease"/>
            <person name="Wu L."/>
            <person name="Ma J."/>
        </authorList>
    </citation>
    <scope>NUCLEOTIDE SEQUENCE [LARGE SCALE GENOMIC DNA]</scope>
    <source>
        <strain evidence="10">CCUG 62981</strain>
    </source>
</reference>
<dbReference type="Gene3D" id="1.20.81.30">
    <property type="entry name" value="Type II secretion system (T2SS), domain F"/>
    <property type="match status" value="2"/>
</dbReference>
<dbReference type="RefSeq" id="WP_371394219.1">
    <property type="nucleotide sequence ID" value="NZ_CP163421.1"/>
</dbReference>
<comment type="caution">
    <text evidence="9">The sequence shown here is derived from an EMBL/GenBank/DDBJ whole genome shotgun (WGS) entry which is preliminary data.</text>
</comment>
<evidence type="ECO:0000256" key="6">
    <source>
        <dbReference type="ARBA" id="ARBA00023136"/>
    </source>
</evidence>
<gene>
    <name evidence="9" type="ORF">ACFPB0_14520</name>
</gene>
<dbReference type="Pfam" id="PF00482">
    <property type="entry name" value="T2SSF"/>
    <property type="match status" value="2"/>
</dbReference>
<feature type="domain" description="Type II secretion system protein GspF" evidence="8">
    <location>
        <begin position="62"/>
        <end position="182"/>
    </location>
</feature>
<evidence type="ECO:0000256" key="1">
    <source>
        <dbReference type="ARBA" id="ARBA00004651"/>
    </source>
</evidence>
<accession>A0ABV9NDP4</accession>